<dbReference type="SUPFAM" id="SSF52096">
    <property type="entry name" value="ClpP/crotonase"/>
    <property type="match status" value="1"/>
</dbReference>
<dbReference type="Gene3D" id="3.90.226.10">
    <property type="entry name" value="2-enoyl-CoA Hydratase, Chain A, domain 1"/>
    <property type="match status" value="1"/>
</dbReference>
<keyword evidence="3" id="KW-1185">Reference proteome</keyword>
<proteinExistence type="predicted"/>
<dbReference type="PANTHER" id="PTHR11261:SF3">
    <property type="entry name" value="RETINOL-BINDING PROTEIN 3"/>
    <property type="match status" value="1"/>
</dbReference>
<dbReference type="PANTHER" id="PTHR11261">
    <property type="entry name" value="INTERPHOTORECEPTOR RETINOID-BINDING PROTEIN"/>
    <property type="match status" value="1"/>
</dbReference>
<feature type="domain" description="Tail specific protease" evidence="1">
    <location>
        <begin position="115"/>
        <end position="315"/>
    </location>
</feature>
<dbReference type="RefSeq" id="WP_190893263.1">
    <property type="nucleotide sequence ID" value="NZ_JACWZY010000063.1"/>
</dbReference>
<dbReference type="InterPro" id="IPR029045">
    <property type="entry name" value="ClpP/crotonase-like_dom_sf"/>
</dbReference>
<dbReference type="Pfam" id="PF03572">
    <property type="entry name" value="Peptidase_S41"/>
    <property type="match status" value="1"/>
</dbReference>
<dbReference type="EMBL" id="JACWZY010000063">
    <property type="protein sequence ID" value="MBD2705634.1"/>
    <property type="molecule type" value="Genomic_DNA"/>
</dbReference>
<comment type="caution">
    <text evidence="2">The sequence shown here is derived from an EMBL/GenBank/DDBJ whole genome shotgun (WGS) entry which is preliminary data.</text>
</comment>
<evidence type="ECO:0000259" key="1">
    <source>
        <dbReference type="SMART" id="SM00245"/>
    </source>
</evidence>
<dbReference type="Gene3D" id="3.30.750.44">
    <property type="match status" value="1"/>
</dbReference>
<accession>A0A927AWG6</accession>
<reference evidence="2" key="1">
    <citation type="submission" date="2020-09" db="EMBL/GenBank/DDBJ databases">
        <authorList>
            <person name="Kim M.K."/>
        </authorList>
    </citation>
    <scope>NUCLEOTIDE SEQUENCE</scope>
    <source>
        <strain evidence="2">BT702</strain>
    </source>
</reference>
<dbReference type="AlphaFoldDB" id="A0A927AWG6"/>
<organism evidence="2 3">
    <name type="scientific">Spirosoma profusum</name>
    <dbReference type="NCBI Taxonomy" id="2771354"/>
    <lineage>
        <taxon>Bacteria</taxon>
        <taxon>Pseudomonadati</taxon>
        <taxon>Bacteroidota</taxon>
        <taxon>Cytophagia</taxon>
        <taxon>Cytophagales</taxon>
        <taxon>Cytophagaceae</taxon>
        <taxon>Spirosoma</taxon>
    </lineage>
</organism>
<dbReference type="GO" id="GO:0008236">
    <property type="term" value="F:serine-type peptidase activity"/>
    <property type="evidence" value="ECO:0007669"/>
    <property type="project" value="InterPro"/>
</dbReference>
<dbReference type="GO" id="GO:0006508">
    <property type="term" value="P:proteolysis"/>
    <property type="evidence" value="ECO:0007669"/>
    <property type="project" value="InterPro"/>
</dbReference>
<name>A0A927AWG6_9BACT</name>
<protein>
    <submittedName>
        <fullName evidence="2">S41 family peptidase</fullName>
    </submittedName>
</protein>
<evidence type="ECO:0000313" key="3">
    <source>
        <dbReference type="Proteomes" id="UP000598820"/>
    </source>
</evidence>
<dbReference type="InterPro" id="IPR005151">
    <property type="entry name" value="Tail-specific_protease"/>
</dbReference>
<dbReference type="Proteomes" id="UP000598820">
    <property type="component" value="Unassembled WGS sequence"/>
</dbReference>
<dbReference type="SMART" id="SM00245">
    <property type="entry name" value="TSPc"/>
    <property type="match status" value="1"/>
</dbReference>
<gene>
    <name evidence="2" type="ORF">IC229_33810</name>
</gene>
<dbReference type="CDD" id="cd07563">
    <property type="entry name" value="Peptidase_S41_IRBP"/>
    <property type="match status" value="1"/>
</dbReference>
<evidence type="ECO:0000313" key="2">
    <source>
        <dbReference type="EMBL" id="MBD2705634.1"/>
    </source>
</evidence>
<dbReference type="Pfam" id="PF11918">
    <property type="entry name" value="Peptidase_S41_N"/>
    <property type="match status" value="1"/>
</dbReference>
<sequence length="336" mass="38229">MRNAKIRFFLTAVLIASRKPVQAQLLERQLTNEEKYAVIKSSAHLLNNHYLFPHKAKQVEQLLTGKLKAGAFDKVVDPKAFGKEVQGLMQEVTRDKHLRLLYAPALVKNLERVKNKHDSLELYRQDFAERKKINFGLPEAKVLVNNIGYLKITKFTAPEMAGPVMMASSTFLQHVDGLILDLRSRGGGNSYTLELLLSYFLPPKTHMSTWHFRDTPATEQSWTLPYVEGHRFLDVPIFVLTSKNTFSASEAFCYSLQTTKRATLIGERTAGGAHTYKEMKVTDEYLMTVPYGRPLYTTTNSNWEVTGVLPDYEIDAEKALEKAQELLDKRLAKSDK</sequence>